<protein>
    <recommendedName>
        <fullName evidence="1">inositol-polyphosphate 5-phosphatase</fullName>
        <ecNumber evidence="1">3.1.3.56</ecNumber>
    </recommendedName>
</protein>
<feature type="domain" description="Inositol polyphosphate-related phosphatase" evidence="4">
    <location>
        <begin position="6"/>
        <end position="326"/>
    </location>
</feature>
<dbReference type="GO" id="GO:0046856">
    <property type="term" value="P:phosphatidylinositol dephosphorylation"/>
    <property type="evidence" value="ECO:0007669"/>
    <property type="project" value="InterPro"/>
</dbReference>
<reference evidence="6" key="1">
    <citation type="submission" date="2022-11" db="UniProtKB">
        <authorList>
            <consortium name="WormBaseParasite"/>
        </authorList>
    </citation>
    <scope>IDENTIFICATION</scope>
</reference>
<dbReference type="PANTHER" id="PTHR12997:SF2">
    <property type="entry name" value="INOSITOL POLYPHOSPHATE-5-PHOSPHATASE A"/>
    <property type="match status" value="1"/>
</dbReference>
<dbReference type="Gene3D" id="3.60.10.10">
    <property type="entry name" value="Endonuclease/exonuclease/phosphatase"/>
    <property type="match status" value="1"/>
</dbReference>
<dbReference type="InterPro" id="IPR000300">
    <property type="entry name" value="IPPc"/>
</dbReference>
<evidence type="ECO:0000313" key="5">
    <source>
        <dbReference type="Proteomes" id="UP000887540"/>
    </source>
</evidence>
<evidence type="ECO:0000313" key="6">
    <source>
        <dbReference type="WBParaSite" id="ACRNAN_Path_325.g1238.t1"/>
    </source>
</evidence>
<evidence type="ECO:0000256" key="1">
    <source>
        <dbReference type="ARBA" id="ARBA00012997"/>
    </source>
</evidence>
<dbReference type="WBParaSite" id="ACRNAN_Path_325.g1238.t1">
    <property type="protein sequence ID" value="ACRNAN_Path_325.g1238.t1"/>
    <property type="gene ID" value="ACRNAN_Path_325.g1238"/>
</dbReference>
<sequence length="362" mass="42209">MFYHFSMKDCLLITANVGSIFEEPLIRKSWIKQIINTIFKEHAKFVAIHFQESGGKNYQKSSHEVPGLVQHLCELLPEYDCCRAFLDLEFANIETYTALSAVIFVHNSAVNDVKQYNFKQRRFCDISKKPLIVENHLSKCEFVVKEKFPRSFWLEFRWGRKGFLHTRWSFEGKVIDLINIHLFHDESNLAIRENPALYSENRRKAMNFTLTQYENFAAQHGVGCLFVFGDFNFRLNADSLLKKITENADPNEELEINSVEGDLDESVSDTSSHSIGVNGLLVENPDTGVSLRRHLSAIEFRVNDDETARDRSPSSCILRIEKKRFDYVDHDKFVTDWNMYREDDWEPALYPLQELDIKFPPT</sequence>
<dbReference type="Pfam" id="PF22669">
    <property type="entry name" value="Exo_endo_phos2"/>
    <property type="match status" value="1"/>
</dbReference>
<name>A0A914C552_9BILA</name>
<dbReference type="PANTHER" id="PTHR12997">
    <property type="entry name" value="TYPE I INOSITOL-1,4,5-TRISPHOSPHATE 5-PHOSPHATASE"/>
    <property type="match status" value="1"/>
</dbReference>
<evidence type="ECO:0000256" key="3">
    <source>
        <dbReference type="ARBA" id="ARBA00023599"/>
    </source>
</evidence>
<dbReference type="AlphaFoldDB" id="A0A914C552"/>
<keyword evidence="5" id="KW-1185">Reference proteome</keyword>
<dbReference type="GO" id="GO:0004445">
    <property type="term" value="F:inositol-polyphosphate 5-phosphatase activity"/>
    <property type="evidence" value="ECO:0007669"/>
    <property type="project" value="UniProtKB-EC"/>
</dbReference>
<organism evidence="5 6">
    <name type="scientific">Acrobeloides nanus</name>
    <dbReference type="NCBI Taxonomy" id="290746"/>
    <lineage>
        <taxon>Eukaryota</taxon>
        <taxon>Metazoa</taxon>
        <taxon>Ecdysozoa</taxon>
        <taxon>Nematoda</taxon>
        <taxon>Chromadorea</taxon>
        <taxon>Rhabditida</taxon>
        <taxon>Tylenchina</taxon>
        <taxon>Cephalobomorpha</taxon>
        <taxon>Cephaloboidea</taxon>
        <taxon>Cephalobidae</taxon>
        <taxon>Acrobeloides</taxon>
    </lineage>
</organism>
<dbReference type="SUPFAM" id="SSF56219">
    <property type="entry name" value="DNase I-like"/>
    <property type="match status" value="1"/>
</dbReference>
<dbReference type="Proteomes" id="UP000887540">
    <property type="component" value="Unplaced"/>
</dbReference>
<evidence type="ECO:0000256" key="2">
    <source>
        <dbReference type="ARBA" id="ARBA00022801"/>
    </source>
</evidence>
<accession>A0A914C552</accession>
<dbReference type="SMART" id="SM00128">
    <property type="entry name" value="IPPc"/>
    <property type="match status" value="1"/>
</dbReference>
<proteinExistence type="inferred from homology"/>
<keyword evidence="2" id="KW-0378">Hydrolase</keyword>
<evidence type="ECO:0000259" key="4">
    <source>
        <dbReference type="SMART" id="SM00128"/>
    </source>
</evidence>
<dbReference type="InterPro" id="IPR036691">
    <property type="entry name" value="Endo/exonu/phosph_ase_sf"/>
</dbReference>
<dbReference type="InterPro" id="IPR039737">
    <property type="entry name" value="INPP5A"/>
</dbReference>
<dbReference type="EC" id="3.1.3.56" evidence="1"/>
<comment type="similarity">
    <text evidence="3">Belongs to the inositol 1,4,5-trisphosphate 5-phosphatase type I family.</text>
</comment>